<dbReference type="Pfam" id="PF08843">
    <property type="entry name" value="AbiEii"/>
    <property type="match status" value="1"/>
</dbReference>
<evidence type="ECO:0000313" key="1">
    <source>
        <dbReference type="EMBL" id="MDP4300939.1"/>
    </source>
</evidence>
<name>A0ABT9G375_LEPDI</name>
<dbReference type="EMBL" id="JAUZEE010000004">
    <property type="protein sequence ID" value="MDP4300939.1"/>
    <property type="molecule type" value="Genomic_DNA"/>
</dbReference>
<sequence length="297" mass="32940">MPEMPSKGTRQVGASVRQRLLNLANARGEPLDLLLTRYTLERLLHRLSLSPHRDRFVLKGAMLLTTWFEEPHRATRDLDLLGFGDPADDALLAVFREVMAIPVDDGLSFNLDALSIGPIREDNDYGGSRLRTTANLAGARVTVVIDIGFGDAVEPGLDLIDLPVLLDLPAPRLRAYPRETVVAEKLHAMVVLGLANSRMKDYFDLWMLLATFEFDPLCLQQAVQATFQRRGTPVPDQVPVGLSDVFSADPSKQQQWSAFARNLSKEAPSLVDVVTSLRDRLSDLFDPDARQRSQSGP</sequence>
<reference evidence="1 2" key="1">
    <citation type="submission" date="2023-08" db="EMBL/GenBank/DDBJ databases">
        <authorList>
            <person name="Roldan D.M."/>
            <person name="Menes R.J."/>
        </authorList>
    </citation>
    <scope>NUCLEOTIDE SEQUENCE [LARGE SCALE GENOMIC DNA]</scope>
    <source>
        <strain evidence="1 2">CCM 2812</strain>
    </source>
</reference>
<accession>A0ABT9G375</accession>
<dbReference type="GO" id="GO:0016740">
    <property type="term" value="F:transferase activity"/>
    <property type="evidence" value="ECO:0007669"/>
    <property type="project" value="UniProtKB-KW"/>
</dbReference>
<keyword evidence="1" id="KW-0808">Transferase</keyword>
<keyword evidence="2" id="KW-1185">Reference proteome</keyword>
<dbReference type="InterPro" id="IPR014942">
    <property type="entry name" value="AbiEii"/>
</dbReference>
<comment type="caution">
    <text evidence="1">The sequence shown here is derived from an EMBL/GenBank/DDBJ whole genome shotgun (WGS) entry which is preliminary data.</text>
</comment>
<proteinExistence type="predicted"/>
<dbReference type="RefSeq" id="WP_305749490.1">
    <property type="nucleotide sequence ID" value="NZ_JAUZEE010000004.1"/>
</dbReference>
<gene>
    <name evidence="1" type="ORF">Q8X39_09855</name>
</gene>
<evidence type="ECO:0000313" key="2">
    <source>
        <dbReference type="Proteomes" id="UP001235760"/>
    </source>
</evidence>
<organism evidence="1 2">
    <name type="scientific">Leptothrix discophora</name>
    <dbReference type="NCBI Taxonomy" id="89"/>
    <lineage>
        <taxon>Bacteria</taxon>
        <taxon>Pseudomonadati</taxon>
        <taxon>Pseudomonadota</taxon>
        <taxon>Betaproteobacteria</taxon>
        <taxon>Burkholderiales</taxon>
        <taxon>Sphaerotilaceae</taxon>
        <taxon>Leptothrix</taxon>
    </lineage>
</organism>
<protein>
    <submittedName>
        <fullName evidence="1">Nucleotidyl transferase AbiEii/AbiGii toxin family protein</fullName>
    </submittedName>
</protein>
<dbReference type="Proteomes" id="UP001235760">
    <property type="component" value="Unassembled WGS sequence"/>
</dbReference>